<feature type="transmembrane region" description="Helical" evidence="1">
    <location>
        <begin position="105"/>
        <end position="127"/>
    </location>
</feature>
<evidence type="ECO:0000313" key="3">
    <source>
        <dbReference type="Proteomes" id="UP000295066"/>
    </source>
</evidence>
<feature type="transmembrane region" description="Helical" evidence="1">
    <location>
        <begin position="71"/>
        <end position="99"/>
    </location>
</feature>
<dbReference type="AlphaFoldDB" id="A0A4R8M2B2"/>
<name>A0A4R8M2B2_9BACT</name>
<dbReference type="Proteomes" id="UP000295066">
    <property type="component" value="Unassembled WGS sequence"/>
</dbReference>
<dbReference type="OrthoDB" id="9841290at2"/>
<keyword evidence="1" id="KW-0472">Membrane</keyword>
<keyword evidence="3" id="KW-1185">Reference proteome</keyword>
<proteinExistence type="predicted"/>
<reference evidence="2 3" key="1">
    <citation type="submission" date="2019-03" db="EMBL/GenBank/DDBJ databases">
        <title>Genomic Encyclopedia of Type Strains, Phase IV (KMG-IV): sequencing the most valuable type-strain genomes for metagenomic binning, comparative biology and taxonomic classification.</title>
        <authorList>
            <person name="Goeker M."/>
        </authorList>
    </citation>
    <scope>NUCLEOTIDE SEQUENCE [LARGE SCALE GENOMIC DNA]</scope>
    <source>
        <strain evidence="2 3">DSM 25964</strain>
    </source>
</reference>
<keyword evidence="1" id="KW-1133">Transmembrane helix</keyword>
<evidence type="ECO:0000256" key="1">
    <source>
        <dbReference type="SAM" id="Phobius"/>
    </source>
</evidence>
<sequence>MNRVFTKGFILLAVLLVVLAGLSAVMLLLTPEEARTGNFWISFWTIIFAVVLAFLYMLFHVFAGREGTAPLPLLLGLSVTFALYCAFVLGNVAVSHYLLGLSRNAYLATHILGFLVLAGGGGALTILSLSTKEADTAVSVKRSRLFVLTTRIGSVAEELNLCPYREMASGIIVGLKDLKEAIRFSDPMSAGGEDGEEKVVLAVGALEDKCRRFMSLPSGGEREKAVQEIENLIERAFAALKARNEEVLHGK</sequence>
<keyword evidence="1" id="KW-0812">Transmembrane</keyword>
<evidence type="ECO:0000313" key="2">
    <source>
        <dbReference type="EMBL" id="TDY58011.1"/>
    </source>
</evidence>
<organism evidence="2 3">
    <name type="scientific">Aminivibrio pyruvatiphilus</name>
    <dbReference type="NCBI Taxonomy" id="1005740"/>
    <lineage>
        <taxon>Bacteria</taxon>
        <taxon>Thermotogati</taxon>
        <taxon>Synergistota</taxon>
        <taxon>Synergistia</taxon>
        <taxon>Synergistales</taxon>
        <taxon>Aminobacteriaceae</taxon>
        <taxon>Aminivibrio</taxon>
    </lineage>
</organism>
<feature type="transmembrane region" description="Helical" evidence="1">
    <location>
        <begin position="39"/>
        <end position="59"/>
    </location>
</feature>
<dbReference type="EMBL" id="SORI01000015">
    <property type="protein sequence ID" value="TDY58011.1"/>
    <property type="molecule type" value="Genomic_DNA"/>
</dbReference>
<gene>
    <name evidence="2" type="ORF">C8D99_11529</name>
</gene>
<accession>A0A4R8M2B2</accession>
<protein>
    <submittedName>
        <fullName evidence="2">Uncharacterized protein</fullName>
    </submittedName>
</protein>
<comment type="caution">
    <text evidence="2">The sequence shown here is derived from an EMBL/GenBank/DDBJ whole genome shotgun (WGS) entry which is preliminary data.</text>
</comment>
<dbReference type="RefSeq" id="WP_133958156.1">
    <property type="nucleotide sequence ID" value="NZ_SORI01000015.1"/>
</dbReference>